<dbReference type="EMBL" id="EQ983414">
    <property type="protein sequence ID" value="EEF24113.1"/>
    <property type="molecule type" value="Genomic_DNA"/>
</dbReference>
<comment type="cofactor">
    <cofactor evidence="7">
        <name>[2Fe-2S] cluster</name>
        <dbReference type="ChEBI" id="CHEBI:190135"/>
    </cofactor>
</comment>
<dbReference type="SUPFAM" id="SSF63380">
    <property type="entry name" value="Riboflavin synthase domain-like"/>
    <property type="match status" value="1"/>
</dbReference>
<keyword evidence="1" id="KW-0285">Flavoprotein</keyword>
<keyword evidence="5" id="KW-0408">Iron</keyword>
<dbReference type="eggNOG" id="ENOG502SEJJ">
    <property type="taxonomic scope" value="Eukaryota"/>
</dbReference>
<dbReference type="InterPro" id="IPR001041">
    <property type="entry name" value="2Fe-2S_ferredoxin-type"/>
</dbReference>
<reference evidence="10" key="1">
    <citation type="journal article" date="2010" name="Nat. Biotechnol.">
        <title>Draft genome sequence of the oilseed species Ricinus communis.</title>
        <authorList>
            <person name="Chan A.P."/>
            <person name="Crabtree J."/>
            <person name="Zhao Q."/>
            <person name="Lorenzi H."/>
            <person name="Orvis J."/>
            <person name="Puiu D."/>
            <person name="Melake-Berhan A."/>
            <person name="Jones K.M."/>
            <person name="Redman J."/>
            <person name="Chen G."/>
            <person name="Cahoon E.B."/>
            <person name="Gedil M."/>
            <person name="Stanke M."/>
            <person name="Haas B.J."/>
            <person name="Wortman J.R."/>
            <person name="Fraser-Liggett C.M."/>
            <person name="Ravel J."/>
            <person name="Rabinowicz P.D."/>
        </authorList>
    </citation>
    <scope>NUCLEOTIDE SEQUENCE [LARGE SCALE GENOMIC DNA]</scope>
    <source>
        <strain evidence="10">cv. Hale</strain>
    </source>
</reference>
<keyword evidence="2" id="KW-0001">2Fe-2S</keyword>
<evidence type="ECO:0000313" key="9">
    <source>
        <dbReference type="EMBL" id="EEF24113.1"/>
    </source>
</evidence>
<feature type="domain" description="2Fe-2S ferredoxin-type" evidence="8">
    <location>
        <begin position="180"/>
        <end position="267"/>
    </location>
</feature>
<protein>
    <submittedName>
        <fullName evidence="9">Vanillate O-demethylase oxidoreductase, putative</fullName>
        <ecNumber evidence="9">1.14.12.7</ecNumber>
    </submittedName>
</protein>
<evidence type="ECO:0000256" key="4">
    <source>
        <dbReference type="ARBA" id="ARBA00023002"/>
    </source>
</evidence>
<sequence>RDCYLIAVKREPDSRGGSAFLHEQVQEGTTISASPPVNAFPLIADVRAPLLLAAGIGITPLHAMAAELATQGRRHRLHYFARSLAHAAFFHELAAGSQGMSLHLGLDGAETEHAIAAALAAAPRSSPLYVCGPSPFIDAARRHAQLAGWHEQDIHFERFAAPAMPTADADPARPVQAPDSTFELVLQRSGLRCQVLPGQSIVAAAAQVGVVIGTSCGEGFCGSCESTVLEGQPWHRDSVLSAAERASGRRILPCVSRCAGTRLVLDL</sequence>
<dbReference type="GO" id="GO:0008168">
    <property type="term" value="F:methyltransferase activity"/>
    <property type="evidence" value="ECO:0007669"/>
    <property type="project" value="UniProtKB-KW"/>
</dbReference>
<dbReference type="InterPro" id="IPR050415">
    <property type="entry name" value="MRET"/>
</dbReference>
<dbReference type="Gene3D" id="2.40.30.10">
    <property type="entry name" value="Translation factors"/>
    <property type="match status" value="1"/>
</dbReference>
<dbReference type="Pfam" id="PF00111">
    <property type="entry name" value="Fer2"/>
    <property type="match status" value="1"/>
</dbReference>
<keyword evidence="4 9" id="KW-0560">Oxidoreductase</keyword>
<accession>B9TJ52</accession>
<dbReference type="AlphaFoldDB" id="B9TJ52"/>
<dbReference type="GO" id="GO:0046872">
    <property type="term" value="F:metal ion binding"/>
    <property type="evidence" value="ECO:0007669"/>
    <property type="project" value="UniProtKB-KW"/>
</dbReference>
<dbReference type="PROSITE" id="PS51085">
    <property type="entry name" value="2FE2S_FER_2"/>
    <property type="match status" value="1"/>
</dbReference>
<dbReference type="InterPro" id="IPR012675">
    <property type="entry name" value="Beta-grasp_dom_sf"/>
</dbReference>
<keyword evidence="10" id="KW-1185">Reference proteome</keyword>
<dbReference type="GO" id="GO:0051537">
    <property type="term" value="F:2 iron, 2 sulfur cluster binding"/>
    <property type="evidence" value="ECO:0007669"/>
    <property type="project" value="UniProtKB-KW"/>
</dbReference>
<dbReference type="InParanoid" id="B9TJ52"/>
<proteinExistence type="predicted"/>
<dbReference type="Proteomes" id="UP000008311">
    <property type="component" value="Unassembled WGS sequence"/>
</dbReference>
<evidence type="ECO:0000259" key="8">
    <source>
        <dbReference type="PROSITE" id="PS51085"/>
    </source>
</evidence>
<dbReference type="EC" id="1.14.12.7" evidence="9"/>
<dbReference type="InterPro" id="IPR006058">
    <property type="entry name" value="2Fe2S_fd_BS"/>
</dbReference>
<dbReference type="Gene3D" id="3.10.20.30">
    <property type="match status" value="1"/>
</dbReference>
<dbReference type="GO" id="GO:0018620">
    <property type="term" value="F:phthalate 4,5-dioxygenase activity"/>
    <property type="evidence" value="ECO:0007669"/>
    <property type="project" value="UniProtKB-EC"/>
</dbReference>
<dbReference type="Gene3D" id="3.40.50.80">
    <property type="entry name" value="Nucleotide-binding domain of ferredoxin-NADP reductase (FNR) module"/>
    <property type="match status" value="1"/>
</dbReference>
<organism evidence="9 10">
    <name type="scientific">Ricinus communis</name>
    <name type="common">Castor bean</name>
    <dbReference type="NCBI Taxonomy" id="3988"/>
    <lineage>
        <taxon>Eukaryota</taxon>
        <taxon>Viridiplantae</taxon>
        <taxon>Streptophyta</taxon>
        <taxon>Embryophyta</taxon>
        <taxon>Tracheophyta</taxon>
        <taxon>Spermatophyta</taxon>
        <taxon>Magnoliopsida</taxon>
        <taxon>eudicotyledons</taxon>
        <taxon>Gunneridae</taxon>
        <taxon>Pentapetalae</taxon>
        <taxon>rosids</taxon>
        <taxon>fabids</taxon>
        <taxon>Malpighiales</taxon>
        <taxon>Euphorbiaceae</taxon>
        <taxon>Acalyphoideae</taxon>
        <taxon>Acalypheae</taxon>
        <taxon>Ricinus</taxon>
    </lineage>
</organism>
<keyword evidence="3" id="KW-0479">Metal-binding</keyword>
<evidence type="ECO:0000256" key="3">
    <source>
        <dbReference type="ARBA" id="ARBA00022723"/>
    </source>
</evidence>
<gene>
    <name evidence="9" type="ORF">RCOM_1890190</name>
</gene>
<dbReference type="CDD" id="cd00207">
    <property type="entry name" value="fer2"/>
    <property type="match status" value="1"/>
</dbReference>
<evidence type="ECO:0000256" key="6">
    <source>
        <dbReference type="ARBA" id="ARBA00023014"/>
    </source>
</evidence>
<evidence type="ECO:0000256" key="2">
    <source>
        <dbReference type="ARBA" id="ARBA00022714"/>
    </source>
</evidence>
<dbReference type="InterPro" id="IPR017938">
    <property type="entry name" value="Riboflavin_synthase-like_b-brl"/>
</dbReference>
<dbReference type="PRINTS" id="PR00409">
    <property type="entry name" value="PHDIOXRDTASE"/>
</dbReference>
<dbReference type="PROSITE" id="PS00197">
    <property type="entry name" value="2FE2S_FER_1"/>
    <property type="match status" value="1"/>
</dbReference>
<dbReference type="InterPro" id="IPR039261">
    <property type="entry name" value="FNR_nucleotide-bd"/>
</dbReference>
<evidence type="ECO:0000256" key="5">
    <source>
        <dbReference type="ARBA" id="ARBA00023004"/>
    </source>
</evidence>
<dbReference type="PANTHER" id="PTHR47354:SF1">
    <property type="entry name" value="CARNITINE MONOOXYGENASE REDUCTASE SUBUNIT"/>
    <property type="match status" value="1"/>
</dbReference>
<feature type="non-terminal residue" evidence="9">
    <location>
        <position position="1"/>
    </location>
</feature>
<dbReference type="SUPFAM" id="SSF54292">
    <property type="entry name" value="2Fe-2S ferredoxin-like"/>
    <property type="match status" value="1"/>
</dbReference>
<keyword evidence="6" id="KW-0411">Iron-sulfur</keyword>
<name>B9TJ52_RICCO</name>
<dbReference type="SUPFAM" id="SSF52343">
    <property type="entry name" value="Ferredoxin reductase-like, C-terminal NADP-linked domain"/>
    <property type="match status" value="1"/>
</dbReference>
<dbReference type="GO" id="GO:0032259">
    <property type="term" value="P:methylation"/>
    <property type="evidence" value="ECO:0007669"/>
    <property type="project" value="UniProtKB-KW"/>
</dbReference>
<dbReference type="CDD" id="cd06185">
    <property type="entry name" value="PDR_like"/>
    <property type="match status" value="1"/>
</dbReference>
<evidence type="ECO:0000256" key="7">
    <source>
        <dbReference type="ARBA" id="ARBA00034078"/>
    </source>
</evidence>
<dbReference type="InterPro" id="IPR036010">
    <property type="entry name" value="2Fe-2S_ferredoxin-like_sf"/>
</dbReference>
<dbReference type="GO" id="GO:0016491">
    <property type="term" value="F:oxidoreductase activity"/>
    <property type="evidence" value="ECO:0000318"/>
    <property type="project" value="GO_Central"/>
</dbReference>
<dbReference type="STRING" id="3988.B9TJ52"/>
<evidence type="ECO:0000313" key="10">
    <source>
        <dbReference type="Proteomes" id="UP000008311"/>
    </source>
</evidence>
<evidence type="ECO:0000256" key="1">
    <source>
        <dbReference type="ARBA" id="ARBA00022630"/>
    </source>
</evidence>
<dbReference type="PANTHER" id="PTHR47354">
    <property type="entry name" value="NADH OXIDOREDUCTASE HCR"/>
    <property type="match status" value="1"/>
</dbReference>